<gene>
    <name evidence="2" type="ORF">P174DRAFT_195541</name>
</gene>
<keyword evidence="1" id="KW-0472">Membrane</keyword>
<dbReference type="AlphaFoldDB" id="A0A2I1CAY1"/>
<sequence length="112" mass="12823">MRLSLLTRNGWLGRRIIRFRLFWLGWRFISFFFQVSLYLPSFLPLCVGGLGLERTCFAPANELGVGPLGLIGLLSWCEGVRWMLLVPLGLVLVTWMEIWPGNVLCGLLRNQN</sequence>
<organism evidence="2 3">
    <name type="scientific">Aspergillus novofumigatus (strain IBT 16806)</name>
    <dbReference type="NCBI Taxonomy" id="1392255"/>
    <lineage>
        <taxon>Eukaryota</taxon>
        <taxon>Fungi</taxon>
        <taxon>Dikarya</taxon>
        <taxon>Ascomycota</taxon>
        <taxon>Pezizomycotina</taxon>
        <taxon>Eurotiomycetes</taxon>
        <taxon>Eurotiomycetidae</taxon>
        <taxon>Eurotiales</taxon>
        <taxon>Aspergillaceae</taxon>
        <taxon>Aspergillus</taxon>
        <taxon>Aspergillus subgen. Fumigati</taxon>
    </lineage>
</organism>
<accession>A0A2I1CAY1</accession>
<keyword evidence="1" id="KW-1133">Transmembrane helix</keyword>
<keyword evidence="3" id="KW-1185">Reference proteome</keyword>
<dbReference type="EMBL" id="MSZS01000004">
    <property type="protein sequence ID" value="PKX94788.1"/>
    <property type="molecule type" value="Genomic_DNA"/>
</dbReference>
<reference evidence="3" key="1">
    <citation type="journal article" date="2018" name="Proc. Natl. Acad. Sci. U.S.A.">
        <title>Linking secondary metabolites to gene clusters through genome sequencing of six diverse Aspergillus species.</title>
        <authorList>
            <person name="Kaerboelling I."/>
            <person name="Vesth T.C."/>
            <person name="Frisvad J.C."/>
            <person name="Nybo J.L."/>
            <person name="Theobald S."/>
            <person name="Kuo A."/>
            <person name="Bowyer P."/>
            <person name="Matsuda Y."/>
            <person name="Mondo S."/>
            <person name="Lyhne E.K."/>
            <person name="Kogle M.E."/>
            <person name="Clum A."/>
            <person name="Lipzen A."/>
            <person name="Salamov A."/>
            <person name="Ngan C.Y."/>
            <person name="Daum C."/>
            <person name="Chiniquy J."/>
            <person name="Barry K."/>
            <person name="LaButti K."/>
            <person name="Haridas S."/>
            <person name="Simmons B.A."/>
            <person name="Magnuson J.K."/>
            <person name="Mortensen U.H."/>
            <person name="Larsen T.O."/>
            <person name="Grigoriev I.V."/>
            <person name="Baker S.E."/>
            <person name="Andersen M.R."/>
        </authorList>
    </citation>
    <scope>NUCLEOTIDE SEQUENCE [LARGE SCALE GENOMIC DNA]</scope>
    <source>
        <strain evidence="3">IBT 16806</strain>
    </source>
</reference>
<dbReference type="RefSeq" id="XP_024683383.1">
    <property type="nucleotide sequence ID" value="XM_024821297.1"/>
</dbReference>
<evidence type="ECO:0000313" key="3">
    <source>
        <dbReference type="Proteomes" id="UP000234474"/>
    </source>
</evidence>
<keyword evidence="1" id="KW-0812">Transmembrane</keyword>
<comment type="caution">
    <text evidence="2">The sequence shown here is derived from an EMBL/GenBank/DDBJ whole genome shotgun (WGS) entry which is preliminary data.</text>
</comment>
<dbReference type="VEuPathDB" id="FungiDB:P174DRAFT_195541"/>
<feature type="transmembrane region" description="Helical" evidence="1">
    <location>
        <begin position="82"/>
        <end position="108"/>
    </location>
</feature>
<name>A0A2I1CAY1_ASPN1</name>
<dbReference type="GeneID" id="36528623"/>
<evidence type="ECO:0000313" key="2">
    <source>
        <dbReference type="EMBL" id="PKX94788.1"/>
    </source>
</evidence>
<feature type="transmembrane region" description="Helical" evidence="1">
    <location>
        <begin position="21"/>
        <end position="39"/>
    </location>
</feature>
<proteinExistence type="predicted"/>
<evidence type="ECO:0000256" key="1">
    <source>
        <dbReference type="SAM" id="Phobius"/>
    </source>
</evidence>
<dbReference type="Proteomes" id="UP000234474">
    <property type="component" value="Unassembled WGS sequence"/>
</dbReference>
<protein>
    <submittedName>
        <fullName evidence="2">Uncharacterized protein</fullName>
    </submittedName>
</protein>